<protein>
    <submittedName>
        <fullName evidence="2">tRNA(fMet)-specific endonuclease VapC</fullName>
    </submittedName>
</protein>
<dbReference type="InterPro" id="IPR002716">
    <property type="entry name" value="PIN_dom"/>
</dbReference>
<organism evidence="2 3">
    <name type="scientific">Lacipirellula limnantheis</name>
    <dbReference type="NCBI Taxonomy" id="2528024"/>
    <lineage>
        <taxon>Bacteria</taxon>
        <taxon>Pseudomonadati</taxon>
        <taxon>Planctomycetota</taxon>
        <taxon>Planctomycetia</taxon>
        <taxon>Pirellulales</taxon>
        <taxon>Lacipirellulaceae</taxon>
        <taxon>Lacipirellula</taxon>
    </lineage>
</organism>
<evidence type="ECO:0000313" key="2">
    <source>
        <dbReference type="EMBL" id="QDT71307.1"/>
    </source>
</evidence>
<dbReference type="Proteomes" id="UP000317909">
    <property type="component" value="Chromosome"/>
</dbReference>
<keyword evidence="2" id="KW-0540">Nuclease</keyword>
<gene>
    <name evidence="2" type="primary">vapC_2</name>
    <name evidence="2" type="ORF">I41_04640</name>
</gene>
<dbReference type="GO" id="GO:0004519">
    <property type="term" value="F:endonuclease activity"/>
    <property type="evidence" value="ECO:0007669"/>
    <property type="project" value="UniProtKB-KW"/>
</dbReference>
<evidence type="ECO:0000313" key="3">
    <source>
        <dbReference type="Proteomes" id="UP000317909"/>
    </source>
</evidence>
<dbReference type="AlphaFoldDB" id="A0A517TSF8"/>
<dbReference type="InterPro" id="IPR029060">
    <property type="entry name" value="PIN-like_dom_sf"/>
</dbReference>
<dbReference type="Gene3D" id="3.40.50.1010">
    <property type="entry name" value="5'-nuclease"/>
    <property type="match status" value="1"/>
</dbReference>
<dbReference type="CDD" id="cd09854">
    <property type="entry name" value="PIN_VapC-like"/>
    <property type="match status" value="1"/>
</dbReference>
<accession>A0A517TSF8</accession>
<dbReference type="KEGG" id="llh:I41_04640"/>
<proteinExistence type="predicted"/>
<keyword evidence="2" id="KW-0255">Endonuclease</keyword>
<name>A0A517TSF8_9BACT</name>
<feature type="domain" description="PIN" evidence="1">
    <location>
        <begin position="4"/>
        <end position="137"/>
    </location>
</feature>
<dbReference type="EMBL" id="CP036339">
    <property type="protein sequence ID" value="QDT71307.1"/>
    <property type="molecule type" value="Genomic_DNA"/>
</dbReference>
<sequence length="151" mass="16913">MKMVLLDTGILLRLLNADDPLHGPVRSAAKSLRRQGHSFCASFQNMAEFWNVSTRPAAARGGLGLDLEVVERRVQAIDRWCQILIDSESSYRQWRSLIVTHAVTGVSVHDARIVAVMLAHNIPTLLTLNDRDFRRYESNGIEVVTPAMFTA</sequence>
<evidence type="ECO:0000259" key="1">
    <source>
        <dbReference type="Pfam" id="PF01850"/>
    </source>
</evidence>
<dbReference type="SUPFAM" id="SSF88723">
    <property type="entry name" value="PIN domain-like"/>
    <property type="match status" value="1"/>
</dbReference>
<dbReference type="RefSeq" id="WP_145430481.1">
    <property type="nucleotide sequence ID" value="NZ_CP036339.1"/>
</dbReference>
<keyword evidence="3" id="KW-1185">Reference proteome</keyword>
<keyword evidence="2" id="KW-0378">Hydrolase</keyword>
<dbReference type="OrthoDB" id="291270at2"/>
<dbReference type="Pfam" id="PF01850">
    <property type="entry name" value="PIN"/>
    <property type="match status" value="1"/>
</dbReference>
<reference evidence="2 3" key="1">
    <citation type="submission" date="2019-02" db="EMBL/GenBank/DDBJ databases">
        <title>Deep-cultivation of Planctomycetes and their phenomic and genomic characterization uncovers novel biology.</title>
        <authorList>
            <person name="Wiegand S."/>
            <person name="Jogler M."/>
            <person name="Boedeker C."/>
            <person name="Pinto D."/>
            <person name="Vollmers J."/>
            <person name="Rivas-Marin E."/>
            <person name="Kohn T."/>
            <person name="Peeters S.H."/>
            <person name="Heuer A."/>
            <person name="Rast P."/>
            <person name="Oberbeckmann S."/>
            <person name="Bunk B."/>
            <person name="Jeske O."/>
            <person name="Meyerdierks A."/>
            <person name="Storesund J.E."/>
            <person name="Kallscheuer N."/>
            <person name="Luecker S."/>
            <person name="Lage O.M."/>
            <person name="Pohl T."/>
            <person name="Merkel B.J."/>
            <person name="Hornburger P."/>
            <person name="Mueller R.-W."/>
            <person name="Bruemmer F."/>
            <person name="Labrenz M."/>
            <person name="Spormann A.M."/>
            <person name="Op den Camp H."/>
            <person name="Overmann J."/>
            <person name="Amann R."/>
            <person name="Jetten M.S.M."/>
            <person name="Mascher T."/>
            <person name="Medema M.H."/>
            <person name="Devos D.P."/>
            <person name="Kaster A.-K."/>
            <person name="Ovreas L."/>
            <person name="Rohde M."/>
            <person name="Galperin M.Y."/>
            <person name="Jogler C."/>
        </authorList>
    </citation>
    <scope>NUCLEOTIDE SEQUENCE [LARGE SCALE GENOMIC DNA]</scope>
    <source>
        <strain evidence="2 3">I41</strain>
    </source>
</reference>